<protein>
    <submittedName>
        <fullName evidence="1">Uncharacterized protein</fullName>
    </submittedName>
</protein>
<sequence>MSNDNASGDKKRKAIIPAYCGGFESLVAGASSKRSQCLAERDMVKVCHIFVQYLGMIFL</sequence>
<comment type="caution">
    <text evidence="1">The sequence shown here is derived from an EMBL/GenBank/DDBJ whole genome shotgun (WGS) entry which is preliminary data.</text>
</comment>
<reference evidence="1 2" key="1">
    <citation type="submission" date="2016-08" db="EMBL/GenBank/DDBJ databases">
        <authorList>
            <person name="Seilhamer J.J."/>
        </authorList>
    </citation>
    <scope>NUCLEOTIDE SEQUENCE [LARGE SCALE GENOMIC DNA]</scope>
    <source>
        <strain evidence="1 2">PH27A</strain>
    </source>
</reference>
<name>A0A1E2V850_9GAMM</name>
<dbReference type="AlphaFoldDB" id="A0A1E2V850"/>
<proteinExistence type="predicted"/>
<evidence type="ECO:0000313" key="2">
    <source>
        <dbReference type="Proteomes" id="UP000094291"/>
    </source>
</evidence>
<keyword evidence="2" id="KW-1185">Reference proteome</keyword>
<accession>A0A1E2V850</accession>
<dbReference type="Proteomes" id="UP000094291">
    <property type="component" value="Unassembled WGS sequence"/>
</dbReference>
<organism evidence="1 2">
    <name type="scientific">Terasakiispira papahanaumokuakeensis</name>
    <dbReference type="NCBI Taxonomy" id="197479"/>
    <lineage>
        <taxon>Bacteria</taxon>
        <taxon>Pseudomonadati</taxon>
        <taxon>Pseudomonadota</taxon>
        <taxon>Gammaproteobacteria</taxon>
        <taxon>Oceanospirillales</taxon>
        <taxon>Terasakiispira</taxon>
    </lineage>
</organism>
<evidence type="ECO:0000313" key="1">
    <source>
        <dbReference type="EMBL" id="ODC03093.1"/>
    </source>
</evidence>
<dbReference type="EMBL" id="MDTQ01000001">
    <property type="protein sequence ID" value="ODC03093.1"/>
    <property type="molecule type" value="Genomic_DNA"/>
</dbReference>
<gene>
    <name evidence="1" type="ORF">BFW38_05570</name>
</gene>
<dbReference type="STRING" id="197479.BFW38_05570"/>